<dbReference type="EMBL" id="JACKWZ010000234">
    <property type="protein sequence ID" value="KAF9411136.1"/>
    <property type="molecule type" value="Genomic_DNA"/>
</dbReference>
<dbReference type="AlphaFoldDB" id="A0A835GBH2"/>
<evidence type="ECO:0000313" key="3">
    <source>
        <dbReference type="Proteomes" id="UP000648187"/>
    </source>
</evidence>
<feature type="region of interest" description="Disordered" evidence="1">
    <location>
        <begin position="1"/>
        <end position="85"/>
    </location>
</feature>
<name>A0A835GBH2_SPOEX</name>
<accession>A0A835GBH2</accession>
<reference evidence="2" key="1">
    <citation type="submission" date="2020-08" db="EMBL/GenBank/DDBJ databases">
        <title>Spodoptera exigua strain:BAW_Kor-Di-RS1 Genome sequencing and assembly.</title>
        <authorList>
            <person name="Kim J."/>
            <person name="Nam H.Y."/>
            <person name="Kwon M."/>
            <person name="Choi J.H."/>
            <person name="Cho S.R."/>
            <person name="Kim G.-H."/>
        </authorList>
    </citation>
    <scope>NUCLEOTIDE SEQUENCE</scope>
    <source>
        <strain evidence="2">BAW_Kor-Di-RS1</strain>
        <tissue evidence="2">Whole-body</tissue>
    </source>
</reference>
<feature type="compositionally biased region" description="Low complexity" evidence="1">
    <location>
        <begin position="65"/>
        <end position="85"/>
    </location>
</feature>
<protein>
    <submittedName>
        <fullName evidence="2">Uncharacterized protein</fullName>
    </submittedName>
</protein>
<feature type="compositionally biased region" description="Basic and acidic residues" evidence="1">
    <location>
        <begin position="1"/>
        <end position="10"/>
    </location>
</feature>
<evidence type="ECO:0000256" key="1">
    <source>
        <dbReference type="SAM" id="MobiDB-lite"/>
    </source>
</evidence>
<organism evidence="2 3">
    <name type="scientific">Spodoptera exigua</name>
    <name type="common">Beet armyworm</name>
    <name type="synonym">Noctua fulgens</name>
    <dbReference type="NCBI Taxonomy" id="7107"/>
    <lineage>
        <taxon>Eukaryota</taxon>
        <taxon>Metazoa</taxon>
        <taxon>Ecdysozoa</taxon>
        <taxon>Arthropoda</taxon>
        <taxon>Hexapoda</taxon>
        <taxon>Insecta</taxon>
        <taxon>Pterygota</taxon>
        <taxon>Neoptera</taxon>
        <taxon>Endopterygota</taxon>
        <taxon>Lepidoptera</taxon>
        <taxon>Glossata</taxon>
        <taxon>Ditrysia</taxon>
        <taxon>Noctuoidea</taxon>
        <taxon>Noctuidae</taxon>
        <taxon>Amphipyrinae</taxon>
        <taxon>Spodoptera</taxon>
    </lineage>
</organism>
<comment type="caution">
    <text evidence="2">The sequence shown here is derived from an EMBL/GenBank/DDBJ whole genome shotgun (WGS) entry which is preliminary data.</text>
</comment>
<feature type="compositionally biased region" description="Low complexity" evidence="1">
    <location>
        <begin position="41"/>
        <end position="57"/>
    </location>
</feature>
<dbReference type="Proteomes" id="UP000648187">
    <property type="component" value="Unassembled WGS sequence"/>
</dbReference>
<sequence length="313" mass="36344">MARKKEESLALRRANHARVEGTRASHSLSFEEPEGDRGADESTTADDSALADDSTVAVGNRIPDDSAVTDVADNTATDDSTADANSHSCIICGKYRMYVKRRAVCLIKATNTFIEFMKAVSTKYNNIEMLRTIETDDNRDDNCFYHKHCKTKFEWHCKNNLETKNEKTWHKKRQCHTDAYDKICILIRERVVKNNECLFYNFISEKYIEFLHEQFDNVSNVEKPDFFSSRHLEKKLLVTFNTEIKIIFSDNKKYIAPYAGHIVSNQEYFKNIETRQAIYNIGQIIRREIINMDKTKLPEDISVQDLIRDVEEP</sequence>
<keyword evidence="3" id="KW-1185">Reference proteome</keyword>
<gene>
    <name evidence="2" type="ORF">HW555_009998</name>
</gene>
<evidence type="ECO:0000313" key="2">
    <source>
        <dbReference type="EMBL" id="KAF9411136.1"/>
    </source>
</evidence>
<proteinExistence type="predicted"/>